<organism evidence="4 5">
    <name type="scientific">Candidatus Enterococcus moelleringii</name>
    <dbReference type="NCBI Taxonomy" id="2815325"/>
    <lineage>
        <taxon>Bacteria</taxon>
        <taxon>Bacillati</taxon>
        <taxon>Bacillota</taxon>
        <taxon>Bacilli</taxon>
        <taxon>Lactobacillales</taxon>
        <taxon>Enterococcaceae</taxon>
        <taxon>Enterococcus</taxon>
    </lineage>
</organism>
<evidence type="ECO:0000256" key="3">
    <source>
        <dbReference type="SAM" id="Phobius"/>
    </source>
</evidence>
<proteinExistence type="predicted"/>
<name>A0ABS3LEZ0_9ENTE</name>
<keyword evidence="3" id="KW-1133">Transmembrane helix</keyword>
<protein>
    <submittedName>
        <fullName evidence="4">Prepilin-type N-terminal cleavage/methylation domain-containing protein</fullName>
    </submittedName>
</protein>
<keyword evidence="2" id="KW-0178">Competence</keyword>
<comment type="subcellular location">
    <subcellularLocation>
        <location evidence="1">Cell surface</location>
    </subcellularLocation>
</comment>
<dbReference type="InterPro" id="IPR016785">
    <property type="entry name" value="ComGD"/>
</dbReference>
<keyword evidence="5" id="KW-1185">Reference proteome</keyword>
<dbReference type="NCBIfam" id="TIGR02532">
    <property type="entry name" value="IV_pilin_GFxxxE"/>
    <property type="match status" value="1"/>
</dbReference>
<dbReference type="Proteomes" id="UP000664601">
    <property type="component" value="Unassembled WGS sequence"/>
</dbReference>
<gene>
    <name evidence="4" type="ORF">JZO70_18610</name>
</gene>
<accession>A0ABS3LEZ0</accession>
<dbReference type="EMBL" id="JAFREM010000030">
    <property type="protein sequence ID" value="MBO1308195.1"/>
    <property type="molecule type" value="Genomic_DNA"/>
</dbReference>
<comment type="caution">
    <text evidence="4">The sequence shown here is derived from an EMBL/GenBank/DDBJ whole genome shotgun (WGS) entry which is preliminary data.</text>
</comment>
<sequence length="155" mass="18024">MKKLKINLKSKCGYTLIESLIVLVVVCSFVLLPTILFASWQQKLERQFFYYQLEKSIVYIQQVAICDQKTTRIDLHQDKQIIYFMAGNEDFPWRELKLPESVVLQSKHSIMFNKNTGNITTNQPESGNIPKISFTDSTGTVNYQFQLGSGRYERQ</sequence>
<keyword evidence="3" id="KW-0812">Transmembrane</keyword>
<evidence type="ECO:0000313" key="5">
    <source>
        <dbReference type="Proteomes" id="UP000664601"/>
    </source>
</evidence>
<feature type="transmembrane region" description="Helical" evidence="3">
    <location>
        <begin position="20"/>
        <end position="40"/>
    </location>
</feature>
<dbReference type="PIRSF" id="PIRSF021292">
    <property type="entry name" value="Competence_ComGD"/>
    <property type="match status" value="1"/>
</dbReference>
<evidence type="ECO:0000313" key="4">
    <source>
        <dbReference type="EMBL" id="MBO1308195.1"/>
    </source>
</evidence>
<evidence type="ECO:0000256" key="2">
    <source>
        <dbReference type="ARBA" id="ARBA00023287"/>
    </source>
</evidence>
<reference evidence="4 5" key="1">
    <citation type="submission" date="2021-03" db="EMBL/GenBank/DDBJ databases">
        <title>Enterococcal diversity collection.</title>
        <authorList>
            <person name="Gilmore M.S."/>
            <person name="Schwartzman J."/>
            <person name="Van Tyne D."/>
            <person name="Martin M."/>
            <person name="Earl A.M."/>
            <person name="Manson A.L."/>
            <person name="Straub T."/>
            <person name="Salamzade R."/>
            <person name="Saavedra J."/>
            <person name="Lebreton F."/>
            <person name="Prichula J."/>
            <person name="Schaufler K."/>
            <person name="Gaca A."/>
            <person name="Sgardioli B."/>
            <person name="Wagenaar J."/>
            <person name="Strong T."/>
        </authorList>
    </citation>
    <scope>NUCLEOTIDE SEQUENCE [LARGE SCALE GENOMIC DNA]</scope>
    <source>
        <strain evidence="4 5">669A</strain>
    </source>
</reference>
<keyword evidence="3" id="KW-0472">Membrane</keyword>
<dbReference type="NCBIfam" id="NF040982">
    <property type="entry name" value="ComGD"/>
    <property type="match status" value="1"/>
</dbReference>
<dbReference type="RefSeq" id="WP_207675187.1">
    <property type="nucleotide sequence ID" value="NZ_JAFREM010000030.1"/>
</dbReference>
<evidence type="ECO:0000256" key="1">
    <source>
        <dbReference type="ARBA" id="ARBA00004241"/>
    </source>
</evidence>
<dbReference type="InterPro" id="IPR012902">
    <property type="entry name" value="N_methyl_site"/>
</dbReference>